<evidence type="ECO:0000313" key="1">
    <source>
        <dbReference type="EMBL" id="KAI5670489.1"/>
    </source>
</evidence>
<gene>
    <name evidence="1" type="ORF">M9H77_10853</name>
</gene>
<sequence>MAVSDIEAVIEFLRKYGFSESESALREDFVEKSQLGSSDLERFLFPMVPPPPPLKIPVTSRRLPQRSSATEADDGDLDSRLDSSEEEFVSLGSSATELCSSEFTNPYGIRSTSRPSSQSSSDRLSQFGTARDYHEFDMQNDLYWYKENDEDYAMPPLFGISDIHGVPSEDKFVMTEEKGKQGENGISLNHISEGLQSLDSTNYCDKQWHINLTKSTDDCVFKDYYGLEKNIHDEESLDKRGDCTVYSCSAPLCACCGGAGRHYVKDPVDSGFPNFEVVEANSGLSGPTGETSTGFDANHSIKNNSMYDWFGDLKSNDDFETKTTKDDYHINDIGNLGPISDAEAAELYDPDPAADEANGAVSDELLMYGSKEDDYDVFNLKIIHRKNRTGFEENKEFPIVLSSMIAGRYYVTEYLGSAAFSKVIQAHDLHTGMDVCLKIIKNDKDFFDQSLDEIKLLKFVNKHDPGDERHILRLFDYFYHQEHLFIVCELLRANLYEFQKYNRESGGEPYFTLSRLQVITKQCLEALEYLHDLGIIHCDLKPENILIKSYRRCEIKVIDLGSSCFSTDNLSLYVQSRSYRAPEVILGLPYDHKVDLWSLGCILAELYSGEVLFPNEAIALLLARMIAIFGPVDADMLQQGLETHKYFTKEYDLYYINEETNQLEYIIPEETTSLEHHLQISDPFFLDFISKLLEINPQRRLTAREALEHPWLSQVYESGTSS</sequence>
<comment type="caution">
    <text evidence="1">The sequence shown here is derived from an EMBL/GenBank/DDBJ whole genome shotgun (WGS) entry which is preliminary data.</text>
</comment>
<proteinExistence type="predicted"/>
<accession>A0ACC0BCU8</accession>
<keyword evidence="2" id="KW-1185">Reference proteome</keyword>
<name>A0ACC0BCU8_CATRO</name>
<evidence type="ECO:0000313" key="2">
    <source>
        <dbReference type="Proteomes" id="UP001060085"/>
    </source>
</evidence>
<dbReference type="Proteomes" id="UP001060085">
    <property type="component" value="Linkage Group LG03"/>
</dbReference>
<reference evidence="2" key="1">
    <citation type="journal article" date="2023" name="Nat. Plants">
        <title>Single-cell RNA sequencing provides a high-resolution roadmap for understanding the multicellular compartmentation of specialized metabolism.</title>
        <authorList>
            <person name="Sun S."/>
            <person name="Shen X."/>
            <person name="Li Y."/>
            <person name="Li Y."/>
            <person name="Wang S."/>
            <person name="Li R."/>
            <person name="Zhang H."/>
            <person name="Shen G."/>
            <person name="Guo B."/>
            <person name="Wei J."/>
            <person name="Xu J."/>
            <person name="St-Pierre B."/>
            <person name="Chen S."/>
            <person name="Sun C."/>
        </authorList>
    </citation>
    <scope>NUCLEOTIDE SEQUENCE [LARGE SCALE GENOMIC DNA]</scope>
</reference>
<dbReference type="EMBL" id="CM044703">
    <property type="protein sequence ID" value="KAI5670489.1"/>
    <property type="molecule type" value="Genomic_DNA"/>
</dbReference>
<organism evidence="1 2">
    <name type="scientific">Catharanthus roseus</name>
    <name type="common">Madagascar periwinkle</name>
    <name type="synonym">Vinca rosea</name>
    <dbReference type="NCBI Taxonomy" id="4058"/>
    <lineage>
        <taxon>Eukaryota</taxon>
        <taxon>Viridiplantae</taxon>
        <taxon>Streptophyta</taxon>
        <taxon>Embryophyta</taxon>
        <taxon>Tracheophyta</taxon>
        <taxon>Spermatophyta</taxon>
        <taxon>Magnoliopsida</taxon>
        <taxon>eudicotyledons</taxon>
        <taxon>Gunneridae</taxon>
        <taxon>Pentapetalae</taxon>
        <taxon>asterids</taxon>
        <taxon>lamiids</taxon>
        <taxon>Gentianales</taxon>
        <taxon>Apocynaceae</taxon>
        <taxon>Rauvolfioideae</taxon>
        <taxon>Vinceae</taxon>
        <taxon>Catharanthinae</taxon>
        <taxon>Catharanthus</taxon>
    </lineage>
</organism>
<protein>
    <submittedName>
        <fullName evidence="1">Uncharacterized protein</fullName>
    </submittedName>
</protein>